<reference evidence="14" key="1">
    <citation type="submission" date="2021-10" db="EMBL/GenBank/DDBJ databases">
        <title>The diversity and Nitrogen Metabolism of Culturable Nitrate-Utilizing Bacteria Within the Oxygen Minimum Zone of the Changjiang (Yangtze River)Estuary.</title>
        <authorList>
            <person name="Zhang D."/>
            <person name="Zheng J."/>
            <person name="Liu S."/>
            <person name="He W."/>
        </authorList>
    </citation>
    <scope>NUCLEOTIDE SEQUENCE</scope>
    <source>
        <strain evidence="14">FXH-223</strain>
    </source>
</reference>
<evidence type="ECO:0000256" key="6">
    <source>
        <dbReference type="ARBA" id="ARBA00023065"/>
    </source>
</evidence>
<dbReference type="InterPro" id="IPR027385">
    <property type="entry name" value="Beta-barrel_OMP"/>
</dbReference>
<keyword evidence="6" id="KW-0406">Ion transport</keyword>
<name>A0A9Q3UM49_9GAMM</name>
<dbReference type="PRINTS" id="PR01023">
    <property type="entry name" value="NAFLGMOTY"/>
</dbReference>
<keyword evidence="8 10" id="KW-0472">Membrane</keyword>
<feature type="signal peptide" evidence="12">
    <location>
        <begin position="1"/>
        <end position="23"/>
    </location>
</feature>
<dbReference type="PANTHER" id="PTHR30329">
    <property type="entry name" value="STATOR ELEMENT OF FLAGELLAR MOTOR COMPLEX"/>
    <property type="match status" value="1"/>
</dbReference>
<evidence type="ECO:0000256" key="1">
    <source>
        <dbReference type="ARBA" id="ARBA00004571"/>
    </source>
</evidence>
<keyword evidence="9" id="KW-0998">Cell outer membrane</keyword>
<dbReference type="Proteomes" id="UP001108027">
    <property type="component" value="Unassembled WGS sequence"/>
</dbReference>
<evidence type="ECO:0000256" key="5">
    <source>
        <dbReference type="ARBA" id="ARBA00022729"/>
    </source>
</evidence>
<comment type="subcellular location">
    <subcellularLocation>
        <location evidence="1">Cell outer membrane</location>
        <topology evidence="1">Multi-pass membrane protein</topology>
    </subcellularLocation>
</comment>
<comment type="caution">
    <text evidence="14">The sequence shown here is derived from an EMBL/GenBank/DDBJ whole genome shotgun (WGS) entry which is preliminary data.</text>
</comment>
<dbReference type="Gene3D" id="3.30.1330.60">
    <property type="entry name" value="OmpA-like domain"/>
    <property type="match status" value="1"/>
</dbReference>
<feature type="compositionally biased region" description="Basic and acidic residues" evidence="11">
    <location>
        <begin position="354"/>
        <end position="363"/>
    </location>
</feature>
<evidence type="ECO:0000256" key="2">
    <source>
        <dbReference type="ARBA" id="ARBA00022448"/>
    </source>
</evidence>
<evidence type="ECO:0000256" key="4">
    <source>
        <dbReference type="ARBA" id="ARBA00022692"/>
    </source>
</evidence>
<dbReference type="AlphaFoldDB" id="A0A9Q3UM49"/>
<dbReference type="GO" id="GO:0015288">
    <property type="term" value="F:porin activity"/>
    <property type="evidence" value="ECO:0007669"/>
    <property type="project" value="UniProtKB-KW"/>
</dbReference>
<dbReference type="GO" id="GO:0006811">
    <property type="term" value="P:monoatomic ion transport"/>
    <property type="evidence" value="ECO:0007669"/>
    <property type="project" value="UniProtKB-KW"/>
</dbReference>
<evidence type="ECO:0000256" key="10">
    <source>
        <dbReference type="PROSITE-ProRule" id="PRU00473"/>
    </source>
</evidence>
<keyword evidence="3" id="KW-1134">Transmembrane beta strand</keyword>
<dbReference type="CDD" id="cd07185">
    <property type="entry name" value="OmpA_C-like"/>
    <property type="match status" value="1"/>
</dbReference>
<dbReference type="Gene3D" id="2.40.160.20">
    <property type="match status" value="1"/>
</dbReference>
<gene>
    <name evidence="14" type="ORF">LL252_08090</name>
</gene>
<dbReference type="SUPFAM" id="SSF103647">
    <property type="entry name" value="TSP type-3 repeat"/>
    <property type="match status" value="1"/>
</dbReference>
<protein>
    <submittedName>
        <fullName evidence="14">OmpA family protein</fullName>
    </submittedName>
</protein>
<feature type="region of interest" description="Disordered" evidence="11">
    <location>
        <begin position="338"/>
        <end position="363"/>
    </location>
</feature>
<dbReference type="InterPro" id="IPR011250">
    <property type="entry name" value="OMP/PagP_B-barrel"/>
</dbReference>
<evidence type="ECO:0000259" key="13">
    <source>
        <dbReference type="PROSITE" id="PS51123"/>
    </source>
</evidence>
<dbReference type="InterPro" id="IPR028974">
    <property type="entry name" value="TSP_type-3_rpt"/>
</dbReference>
<evidence type="ECO:0000313" key="15">
    <source>
        <dbReference type="Proteomes" id="UP001108027"/>
    </source>
</evidence>
<dbReference type="Pfam" id="PF00691">
    <property type="entry name" value="OmpA"/>
    <property type="match status" value="1"/>
</dbReference>
<accession>A0A9Q3UM49</accession>
<evidence type="ECO:0000256" key="8">
    <source>
        <dbReference type="ARBA" id="ARBA00023136"/>
    </source>
</evidence>
<dbReference type="InterPro" id="IPR006665">
    <property type="entry name" value="OmpA-like"/>
</dbReference>
<feature type="domain" description="OmpA-like" evidence="13">
    <location>
        <begin position="248"/>
        <end position="363"/>
    </location>
</feature>
<evidence type="ECO:0000256" key="11">
    <source>
        <dbReference type="SAM" id="MobiDB-lite"/>
    </source>
</evidence>
<dbReference type="PANTHER" id="PTHR30329:SF21">
    <property type="entry name" value="LIPOPROTEIN YIAD-RELATED"/>
    <property type="match status" value="1"/>
</dbReference>
<dbReference type="GO" id="GO:0009279">
    <property type="term" value="C:cell outer membrane"/>
    <property type="evidence" value="ECO:0007669"/>
    <property type="project" value="UniProtKB-SubCell"/>
</dbReference>
<keyword evidence="15" id="KW-1185">Reference proteome</keyword>
<dbReference type="GO" id="GO:0005509">
    <property type="term" value="F:calcium ion binding"/>
    <property type="evidence" value="ECO:0007669"/>
    <property type="project" value="InterPro"/>
</dbReference>
<dbReference type="SUPFAM" id="SSF56925">
    <property type="entry name" value="OMPA-like"/>
    <property type="match status" value="1"/>
</dbReference>
<dbReference type="SUPFAM" id="SSF103088">
    <property type="entry name" value="OmpA-like"/>
    <property type="match status" value="1"/>
</dbReference>
<keyword evidence="2" id="KW-0813">Transport</keyword>
<evidence type="ECO:0000313" key="14">
    <source>
        <dbReference type="EMBL" id="MCC4308531.1"/>
    </source>
</evidence>
<dbReference type="GO" id="GO:0046930">
    <property type="term" value="C:pore complex"/>
    <property type="evidence" value="ECO:0007669"/>
    <property type="project" value="UniProtKB-KW"/>
</dbReference>
<evidence type="ECO:0000256" key="3">
    <source>
        <dbReference type="ARBA" id="ARBA00022452"/>
    </source>
</evidence>
<feature type="chain" id="PRO_5040231619" evidence="12">
    <location>
        <begin position="24"/>
        <end position="363"/>
    </location>
</feature>
<dbReference type="InterPro" id="IPR036737">
    <property type="entry name" value="OmpA-like_sf"/>
</dbReference>
<evidence type="ECO:0000256" key="9">
    <source>
        <dbReference type="ARBA" id="ARBA00023237"/>
    </source>
</evidence>
<dbReference type="EMBL" id="JAJGNA010000007">
    <property type="protein sequence ID" value="MCC4308531.1"/>
    <property type="molecule type" value="Genomic_DNA"/>
</dbReference>
<keyword evidence="5 12" id="KW-0732">Signal</keyword>
<proteinExistence type="predicted"/>
<evidence type="ECO:0000256" key="7">
    <source>
        <dbReference type="ARBA" id="ARBA00023114"/>
    </source>
</evidence>
<dbReference type="PROSITE" id="PS51123">
    <property type="entry name" value="OMPA_2"/>
    <property type="match status" value="1"/>
</dbReference>
<dbReference type="InterPro" id="IPR006664">
    <property type="entry name" value="OMP_bac"/>
</dbReference>
<dbReference type="InterPro" id="IPR050330">
    <property type="entry name" value="Bact_OuterMem_StrucFunc"/>
</dbReference>
<organism evidence="14 15">
    <name type="scientific">Alloalcanivorax marinus</name>
    <dbReference type="NCBI Taxonomy" id="1177169"/>
    <lineage>
        <taxon>Bacteria</taxon>
        <taxon>Pseudomonadati</taxon>
        <taxon>Pseudomonadota</taxon>
        <taxon>Gammaproteobacteria</taxon>
        <taxon>Oceanospirillales</taxon>
        <taxon>Alcanivoracaceae</taxon>
        <taxon>Alloalcanivorax</taxon>
    </lineage>
</organism>
<evidence type="ECO:0000256" key="12">
    <source>
        <dbReference type="SAM" id="SignalP"/>
    </source>
</evidence>
<dbReference type="Pfam" id="PF13505">
    <property type="entry name" value="OMP_b-brl"/>
    <property type="match status" value="1"/>
</dbReference>
<dbReference type="PRINTS" id="PR01021">
    <property type="entry name" value="OMPADOMAIN"/>
</dbReference>
<dbReference type="RefSeq" id="WP_204427957.1">
    <property type="nucleotide sequence ID" value="NZ_ARXL01000006.1"/>
</dbReference>
<sequence length="363" mass="39947">MKASLKLSPLVMAVGLAMQPALAEEHYEEDVNTRQYVGGFGSYVDLDEDRQYDDDAAGYSVFYGRQLSDHFWWETEFGFYKMDPGIPNTQDFYQYHLTTGLAYAFGDRTGFTPYAIVTVGAIDQEVLPDEDQDTNFGATAGLGAVTGPVFDNGLKFRGDVRYVYDDFDGAGPARGDGAFGDVRLSLGVEFPLGYTKVITKEKVVVETREVRVQPKPAVDSDGDGVPDDRDQCPNTLQGGQVDAKGCLIANQTVTLSNINFEFDSARLTAGSESTLDRIADSLKAQTDFRVEVAGHTDSVGNADYNEELSRQRAEAVRQYLVMRGVDADRVTARGYGELDPVASNDNESGRAMNRRVEFRVTEK</sequence>
<keyword evidence="7" id="KW-0626">Porin</keyword>
<keyword evidence="4" id="KW-0812">Transmembrane</keyword>